<dbReference type="PANTHER" id="PTHR43270">
    <property type="entry name" value="BETA-ALA-HIS DIPEPTIDASE"/>
    <property type="match status" value="1"/>
</dbReference>
<dbReference type="EMBL" id="DQVM01000098">
    <property type="protein sequence ID" value="HIQ29907.1"/>
    <property type="molecule type" value="Genomic_DNA"/>
</dbReference>
<dbReference type="Pfam" id="PF01546">
    <property type="entry name" value="Peptidase_M20"/>
    <property type="match status" value="1"/>
</dbReference>
<comment type="caution">
    <text evidence="5">The sequence shown here is derived from an EMBL/GenBank/DDBJ whole genome shotgun (WGS) entry which is preliminary data.</text>
</comment>
<keyword evidence="3 5" id="KW-0378">Hydrolase</keyword>
<dbReference type="Proteomes" id="UP000608579">
    <property type="component" value="Unassembled WGS sequence"/>
</dbReference>
<dbReference type="InterPro" id="IPR051458">
    <property type="entry name" value="Cyt/Met_Dipeptidase"/>
</dbReference>
<evidence type="ECO:0000256" key="3">
    <source>
        <dbReference type="ARBA" id="ARBA00022801"/>
    </source>
</evidence>
<dbReference type="Gene3D" id="3.30.70.360">
    <property type="match status" value="1"/>
</dbReference>
<name>A0A832ZW03_CALS0</name>
<reference evidence="5" key="1">
    <citation type="journal article" date="2020" name="ISME J.">
        <title>Gammaproteobacteria mediating utilization of methyl-, sulfur- and petroleum organic compounds in deep ocean hydrothermal plumes.</title>
        <authorList>
            <person name="Zhou Z."/>
            <person name="Liu Y."/>
            <person name="Pan J."/>
            <person name="Cron B.R."/>
            <person name="Toner B.M."/>
            <person name="Anantharaman K."/>
            <person name="Breier J.A."/>
            <person name="Dick G.J."/>
            <person name="Li M."/>
        </authorList>
    </citation>
    <scope>NUCLEOTIDE SEQUENCE</scope>
    <source>
        <strain evidence="5">SZUA-1515</strain>
    </source>
</reference>
<dbReference type="GO" id="GO:0046872">
    <property type="term" value="F:metal ion binding"/>
    <property type="evidence" value="ECO:0007669"/>
    <property type="project" value="UniProtKB-KW"/>
</dbReference>
<dbReference type="Pfam" id="PF07687">
    <property type="entry name" value="M20_dimer"/>
    <property type="match status" value="1"/>
</dbReference>
<keyword evidence="1" id="KW-0645">Protease</keyword>
<evidence type="ECO:0000259" key="4">
    <source>
        <dbReference type="Pfam" id="PF07687"/>
    </source>
</evidence>
<evidence type="ECO:0000313" key="5">
    <source>
        <dbReference type="EMBL" id="HIQ29907.1"/>
    </source>
</evidence>
<proteinExistence type="predicted"/>
<gene>
    <name evidence="5" type="ORF">EYH45_05015</name>
</gene>
<dbReference type="NCBIfam" id="NF005034">
    <property type="entry name" value="PRK06446.1"/>
    <property type="match status" value="1"/>
</dbReference>
<keyword evidence="2" id="KW-0479">Metal-binding</keyword>
<dbReference type="AlphaFoldDB" id="A0A832ZW03"/>
<accession>A0A832ZW03</accession>
<dbReference type="InterPro" id="IPR011650">
    <property type="entry name" value="Peptidase_M20_dimer"/>
</dbReference>
<organism evidence="5 6">
    <name type="scientific">Caldiarchaeum subterraneum</name>
    <dbReference type="NCBI Taxonomy" id="311458"/>
    <lineage>
        <taxon>Archaea</taxon>
        <taxon>Nitrososphaerota</taxon>
        <taxon>Candidatus Caldarchaeales</taxon>
        <taxon>Candidatus Caldarchaeaceae</taxon>
        <taxon>Candidatus Caldarchaeum</taxon>
    </lineage>
</organism>
<dbReference type="GO" id="GO:0006508">
    <property type="term" value="P:proteolysis"/>
    <property type="evidence" value="ECO:0007669"/>
    <property type="project" value="UniProtKB-KW"/>
</dbReference>
<dbReference type="PANTHER" id="PTHR43270:SF8">
    <property type="entry name" value="DI- AND TRIPEPTIDASE DUG2-RELATED"/>
    <property type="match status" value="1"/>
</dbReference>
<evidence type="ECO:0000256" key="2">
    <source>
        <dbReference type="ARBA" id="ARBA00022723"/>
    </source>
</evidence>
<dbReference type="SUPFAM" id="SSF53187">
    <property type="entry name" value="Zn-dependent exopeptidases"/>
    <property type="match status" value="1"/>
</dbReference>
<dbReference type="Gene3D" id="3.40.630.10">
    <property type="entry name" value="Zn peptidases"/>
    <property type="match status" value="1"/>
</dbReference>
<feature type="domain" description="Peptidase M20 dimerisation" evidence="4">
    <location>
        <begin position="194"/>
        <end position="345"/>
    </location>
</feature>
<evidence type="ECO:0000313" key="6">
    <source>
        <dbReference type="Proteomes" id="UP000608579"/>
    </source>
</evidence>
<evidence type="ECO:0000256" key="1">
    <source>
        <dbReference type="ARBA" id="ARBA00022670"/>
    </source>
</evidence>
<protein>
    <submittedName>
        <fullName evidence="5">M20/M25/M40 family metallo-hydrolase</fullName>
    </submittedName>
</protein>
<dbReference type="InterPro" id="IPR002933">
    <property type="entry name" value="Peptidase_M20"/>
</dbReference>
<dbReference type="GO" id="GO:0008233">
    <property type="term" value="F:peptidase activity"/>
    <property type="evidence" value="ECO:0007669"/>
    <property type="project" value="UniProtKB-KW"/>
</dbReference>
<sequence>MMSVIEDVFSYVDENRDRYVELVKRLVSQPSVSATGEGINECADLVAEALEEHGVRAYTYTDHGGSPVVFGEVKAEAHATIMFYNHYDVQPPEPLDEWVSDPFNPKVAEGMIVGRGTADNKGNIAARIAAVDALFNTLGEVPVNVKFLIEGEEEVGSPSLARFVELHQQLLFADGCVWEYGYRDKLGRPVLNLGVKGLLYVELEVREGRGDLHSSWGALVENPAWRLVKALSTLRDERGRVMIDGFYDDVEEPGQRVLEMLERIPAEVYDASTLFGARVLEVENPARRLLLEPACNVCGLYSGYIGAGSKTVLPAKASAKLDFRLVPRQRPEDILAKLKKHLSNMGYGDVEVRMLQGYPAARTDPEEPLVELITSTAAEVYETEPVVLPSGYASGPMYIITNTLGIPCVSTGVGYYGSKPHAPNENIRIQDLITGIKHIALTMLRFHRALH</sequence>